<dbReference type="InterPro" id="IPR010664">
    <property type="entry name" value="LipoPS_assembly_LptC-rel"/>
</dbReference>
<name>A0A1Y5RTK4_9RHOB</name>
<sequence>MQRPSDSYSRFVSLAKVLLPLVALGLLATLFLVSAQREEAGGVPYADVELEEIAREQRIKAPQFSGLTEDGASVSLSAATARPEGADGRSLDAQALTFVWTSPDGQRVDVIADTGAYAAQSRTARLKGGVQIQTSTGLLVTTEALEADLSTTHLRSEGEVQAVGRIGTLDAQQMELIRKDGQYVMVFSGGVKLVYDPGQSAGKTTEW</sequence>
<keyword evidence="2" id="KW-1185">Reference proteome</keyword>
<dbReference type="RefSeq" id="WP_085867650.1">
    <property type="nucleotide sequence ID" value="NZ_FWFQ01000005.1"/>
</dbReference>
<accession>A0A1Y5RTK4</accession>
<dbReference type="EMBL" id="FWFQ01000005">
    <property type="protein sequence ID" value="SLN25187.1"/>
    <property type="molecule type" value="Genomic_DNA"/>
</dbReference>
<dbReference type="Proteomes" id="UP000193409">
    <property type="component" value="Unassembled WGS sequence"/>
</dbReference>
<protein>
    <submittedName>
        <fullName evidence="1">Lipopolysaccharide-assembly, LptC-related</fullName>
    </submittedName>
</protein>
<evidence type="ECO:0000313" key="2">
    <source>
        <dbReference type="Proteomes" id="UP000193409"/>
    </source>
</evidence>
<proteinExistence type="predicted"/>
<reference evidence="1 2" key="1">
    <citation type="submission" date="2017-03" db="EMBL/GenBank/DDBJ databases">
        <authorList>
            <person name="Afonso C.L."/>
            <person name="Miller P.J."/>
            <person name="Scott M.A."/>
            <person name="Spackman E."/>
            <person name="Goraichik I."/>
            <person name="Dimitrov K.M."/>
            <person name="Suarez D.L."/>
            <person name="Swayne D.E."/>
        </authorList>
    </citation>
    <scope>NUCLEOTIDE SEQUENCE [LARGE SCALE GENOMIC DNA]</scope>
    <source>
        <strain evidence="1 2">CECT 7680</strain>
    </source>
</reference>
<evidence type="ECO:0000313" key="1">
    <source>
        <dbReference type="EMBL" id="SLN25187.1"/>
    </source>
</evidence>
<organism evidence="1 2">
    <name type="scientific">Pseudoruegeria aquimaris</name>
    <dbReference type="NCBI Taxonomy" id="393663"/>
    <lineage>
        <taxon>Bacteria</taxon>
        <taxon>Pseudomonadati</taxon>
        <taxon>Pseudomonadota</taxon>
        <taxon>Alphaproteobacteria</taxon>
        <taxon>Rhodobacterales</taxon>
        <taxon>Roseobacteraceae</taxon>
        <taxon>Pseudoruegeria</taxon>
    </lineage>
</organism>
<gene>
    <name evidence="1" type="ORF">PSA7680_01098</name>
</gene>
<dbReference type="Gene3D" id="2.60.450.10">
    <property type="entry name" value="Lipopolysaccharide (LPS) transport protein A like domain"/>
    <property type="match status" value="1"/>
</dbReference>
<dbReference type="OrthoDB" id="7871110at2"/>
<dbReference type="AlphaFoldDB" id="A0A1Y5RTK4"/>
<dbReference type="Pfam" id="PF06835">
    <property type="entry name" value="LptC"/>
    <property type="match status" value="1"/>
</dbReference>